<dbReference type="InterPro" id="IPR053151">
    <property type="entry name" value="RNase_H-like"/>
</dbReference>
<feature type="domain" description="RNase H type-1" evidence="1">
    <location>
        <begin position="142"/>
        <end position="207"/>
    </location>
</feature>
<evidence type="ECO:0000259" key="1">
    <source>
        <dbReference type="Pfam" id="PF13456"/>
    </source>
</evidence>
<dbReference type="PANTHER" id="PTHR47723:SF19">
    <property type="entry name" value="POLYNUCLEOTIDYL TRANSFERASE, RIBONUCLEASE H-LIKE SUPERFAMILY PROTEIN"/>
    <property type="match status" value="1"/>
</dbReference>
<dbReference type="Gramene" id="C.cajan_32342.t">
    <property type="protein sequence ID" value="C.cajan_32342.t.cds1"/>
    <property type="gene ID" value="C.cajan_32342"/>
</dbReference>
<gene>
    <name evidence="2" type="ORF">KK1_032607</name>
</gene>
<dbReference type="Gene3D" id="3.30.420.10">
    <property type="entry name" value="Ribonuclease H-like superfamily/Ribonuclease H"/>
    <property type="match status" value="1"/>
</dbReference>
<accession>A0A151RTL4</accession>
<evidence type="ECO:0000313" key="2">
    <source>
        <dbReference type="EMBL" id="KYP45853.1"/>
    </source>
</evidence>
<keyword evidence="3" id="KW-1185">Reference proteome</keyword>
<organism evidence="2 3">
    <name type="scientific">Cajanus cajan</name>
    <name type="common">Pigeon pea</name>
    <name type="synonym">Cajanus indicus</name>
    <dbReference type="NCBI Taxonomy" id="3821"/>
    <lineage>
        <taxon>Eukaryota</taxon>
        <taxon>Viridiplantae</taxon>
        <taxon>Streptophyta</taxon>
        <taxon>Embryophyta</taxon>
        <taxon>Tracheophyta</taxon>
        <taxon>Spermatophyta</taxon>
        <taxon>Magnoliopsida</taxon>
        <taxon>eudicotyledons</taxon>
        <taxon>Gunneridae</taxon>
        <taxon>Pentapetalae</taxon>
        <taxon>rosids</taxon>
        <taxon>fabids</taxon>
        <taxon>Fabales</taxon>
        <taxon>Fabaceae</taxon>
        <taxon>Papilionoideae</taxon>
        <taxon>50 kb inversion clade</taxon>
        <taxon>NPAAA clade</taxon>
        <taxon>indigoferoid/millettioid clade</taxon>
        <taxon>Phaseoleae</taxon>
        <taxon>Cajanus</taxon>
    </lineage>
</organism>
<dbReference type="AlphaFoldDB" id="A0A151RTL4"/>
<proteinExistence type="predicted"/>
<dbReference type="Proteomes" id="UP000075243">
    <property type="component" value="Unassembled WGS sequence"/>
</dbReference>
<dbReference type="CDD" id="cd06222">
    <property type="entry name" value="RNase_H_like"/>
    <property type="match status" value="1"/>
</dbReference>
<evidence type="ECO:0000313" key="3">
    <source>
        <dbReference type="Proteomes" id="UP000075243"/>
    </source>
</evidence>
<dbReference type="InterPro" id="IPR044730">
    <property type="entry name" value="RNase_H-like_dom_plant"/>
</dbReference>
<dbReference type="InterPro" id="IPR012337">
    <property type="entry name" value="RNaseH-like_sf"/>
</dbReference>
<dbReference type="PANTHER" id="PTHR47723">
    <property type="entry name" value="OS05G0353850 PROTEIN"/>
    <property type="match status" value="1"/>
</dbReference>
<dbReference type="OMA" id="TASIWHC"/>
<dbReference type="GO" id="GO:0003676">
    <property type="term" value="F:nucleic acid binding"/>
    <property type="evidence" value="ECO:0007669"/>
    <property type="project" value="InterPro"/>
</dbReference>
<sequence length="225" mass="25135">MACHLATSSICTRCTAGEESILHALRDCIHAKAVWTRIGIDTPMLMSFTHIVPWMQHILQHKDKLLIISTLWCLWRWQNNTVLAHETWPLQYVLHLVHQTSMELRLYCKKNPPLSTPTWSPPTVDVVKVNVDDSCIPPHSMGGGGVIRDTHGEWLCDFSKAFGQGNAYMAELLAIKHGIELAWSLGYLKVVCESDCLEAVEAITHSTLASMASPSVRDLGRGCHI</sequence>
<dbReference type="InterPro" id="IPR002156">
    <property type="entry name" value="RNaseH_domain"/>
</dbReference>
<dbReference type="InterPro" id="IPR036397">
    <property type="entry name" value="RNaseH_sf"/>
</dbReference>
<dbReference type="SUPFAM" id="SSF53098">
    <property type="entry name" value="Ribonuclease H-like"/>
    <property type="match status" value="1"/>
</dbReference>
<dbReference type="Pfam" id="PF13456">
    <property type="entry name" value="RVT_3"/>
    <property type="match status" value="1"/>
</dbReference>
<reference evidence="2" key="1">
    <citation type="journal article" date="2012" name="Nat. Biotechnol.">
        <title>Draft genome sequence of pigeonpea (Cajanus cajan), an orphan legume crop of resource-poor farmers.</title>
        <authorList>
            <person name="Varshney R.K."/>
            <person name="Chen W."/>
            <person name="Li Y."/>
            <person name="Bharti A.K."/>
            <person name="Saxena R.K."/>
            <person name="Schlueter J.A."/>
            <person name="Donoghue M.T."/>
            <person name="Azam S."/>
            <person name="Fan G."/>
            <person name="Whaley A.M."/>
            <person name="Farmer A.D."/>
            <person name="Sheridan J."/>
            <person name="Iwata A."/>
            <person name="Tuteja R."/>
            <person name="Penmetsa R.V."/>
            <person name="Wu W."/>
            <person name="Upadhyaya H.D."/>
            <person name="Yang S.P."/>
            <person name="Shah T."/>
            <person name="Saxena K.B."/>
            <person name="Michael T."/>
            <person name="McCombie W.R."/>
            <person name="Yang B."/>
            <person name="Zhang G."/>
            <person name="Yang H."/>
            <person name="Wang J."/>
            <person name="Spillane C."/>
            <person name="Cook D.R."/>
            <person name="May G.D."/>
            <person name="Xu X."/>
            <person name="Jackson S.A."/>
        </authorList>
    </citation>
    <scope>NUCLEOTIDE SEQUENCE [LARGE SCALE GENOMIC DNA]</scope>
</reference>
<protein>
    <submittedName>
        <fullName evidence="2">Ribonuclease H protein At1g65750 family</fullName>
    </submittedName>
</protein>
<name>A0A151RTL4_CAJCA</name>
<dbReference type="GO" id="GO:0004523">
    <property type="term" value="F:RNA-DNA hybrid ribonuclease activity"/>
    <property type="evidence" value="ECO:0007669"/>
    <property type="project" value="InterPro"/>
</dbReference>
<dbReference type="EMBL" id="KQ483577">
    <property type="protein sequence ID" value="KYP45853.1"/>
    <property type="molecule type" value="Genomic_DNA"/>
</dbReference>